<feature type="coiled-coil region" evidence="3">
    <location>
        <begin position="178"/>
        <end position="259"/>
    </location>
</feature>
<reference evidence="5 6" key="1">
    <citation type="submission" date="2020-02" db="EMBL/GenBank/DDBJ databases">
        <authorList>
            <person name="Hogendoorn C."/>
        </authorList>
    </citation>
    <scope>NUCLEOTIDE SEQUENCE [LARGE SCALE GENOMIC DNA]</scope>
    <source>
        <strain evidence="5">R501</strain>
    </source>
</reference>
<accession>A0A6F8ZCN9</accession>
<dbReference type="Gene3D" id="2.40.50.100">
    <property type="match status" value="1"/>
</dbReference>
<organism evidence="5 6">
    <name type="scientific">Candidatus Hydrogenisulfobacillus filiaventi</name>
    <dbReference type="NCBI Taxonomy" id="2707344"/>
    <lineage>
        <taxon>Bacteria</taxon>
        <taxon>Bacillati</taxon>
        <taxon>Bacillota</taxon>
        <taxon>Clostridia</taxon>
        <taxon>Eubacteriales</taxon>
        <taxon>Clostridiales Family XVII. Incertae Sedis</taxon>
        <taxon>Candidatus Hydrogenisulfobacillus</taxon>
    </lineage>
</organism>
<dbReference type="PANTHER" id="PTHR32347">
    <property type="entry name" value="EFFLUX SYSTEM COMPONENT YKNX-RELATED"/>
    <property type="match status" value="1"/>
</dbReference>
<evidence type="ECO:0000256" key="1">
    <source>
        <dbReference type="ARBA" id="ARBA00004196"/>
    </source>
</evidence>
<name>A0A6F8ZCN9_9FIRM</name>
<dbReference type="EMBL" id="LR778114">
    <property type="protein sequence ID" value="CAB1127525.1"/>
    <property type="molecule type" value="Genomic_DNA"/>
</dbReference>
<dbReference type="Proteomes" id="UP000503399">
    <property type="component" value="Chromosome"/>
</dbReference>
<dbReference type="InterPro" id="IPR050465">
    <property type="entry name" value="UPF0194_transport"/>
</dbReference>
<dbReference type="Gene3D" id="2.40.30.170">
    <property type="match status" value="1"/>
</dbReference>
<comment type="subcellular location">
    <subcellularLocation>
        <location evidence="1">Cell envelope</location>
    </subcellularLocation>
</comment>
<evidence type="ECO:0000313" key="6">
    <source>
        <dbReference type="Proteomes" id="UP000503399"/>
    </source>
</evidence>
<dbReference type="AlphaFoldDB" id="A0A6F8ZCN9"/>
<keyword evidence="2 3" id="KW-0175">Coiled coil</keyword>
<dbReference type="KEGG" id="hfv:R50_0019"/>
<gene>
    <name evidence="5" type="ORF">R50_0019</name>
</gene>
<dbReference type="InterPro" id="IPR058792">
    <property type="entry name" value="Beta-barrel_RND_2"/>
</dbReference>
<dbReference type="Pfam" id="PF25954">
    <property type="entry name" value="Beta-barrel_RND_2"/>
    <property type="match status" value="1"/>
</dbReference>
<evidence type="ECO:0000313" key="5">
    <source>
        <dbReference type="EMBL" id="CAB1127525.1"/>
    </source>
</evidence>
<feature type="coiled-coil region" evidence="3">
    <location>
        <begin position="330"/>
        <end position="460"/>
    </location>
</feature>
<keyword evidence="6" id="KW-1185">Reference proteome</keyword>
<protein>
    <submittedName>
        <fullName evidence="5">Biotin_lipoyl_2 domain-containing protein</fullName>
    </submittedName>
</protein>
<proteinExistence type="predicted"/>
<evidence type="ECO:0000256" key="2">
    <source>
        <dbReference type="ARBA" id="ARBA00023054"/>
    </source>
</evidence>
<dbReference type="Gene3D" id="1.10.287.470">
    <property type="entry name" value="Helix hairpin bin"/>
    <property type="match status" value="1"/>
</dbReference>
<dbReference type="GO" id="GO:0030313">
    <property type="term" value="C:cell envelope"/>
    <property type="evidence" value="ECO:0007669"/>
    <property type="project" value="UniProtKB-SubCell"/>
</dbReference>
<evidence type="ECO:0000256" key="3">
    <source>
        <dbReference type="SAM" id="Coils"/>
    </source>
</evidence>
<evidence type="ECO:0000259" key="4">
    <source>
        <dbReference type="Pfam" id="PF25954"/>
    </source>
</evidence>
<dbReference type="SUPFAM" id="SSF111369">
    <property type="entry name" value="HlyD-like secretion proteins"/>
    <property type="match status" value="2"/>
</dbReference>
<feature type="domain" description="CusB-like beta-barrel" evidence="4">
    <location>
        <begin position="504"/>
        <end position="579"/>
    </location>
</feature>
<sequence length="687" mass="70819">MNPLPLGTGLPPAPPRTRRWWWAAGTVLLAGIGAGLWQLTHRGPHIPPSDVYTVRLGDVVRTVATTGTLQPAQQVSLSFPAAGQLSALNVAVGQTVTVGQVLARLNDTTIAPQVAQAQAQVAEAQANLEKAQEGPSPQAVAVARAAVQHAQVVLAGAETQYQDEEAIYNDRLSAQQSVDQARNQVNQAAAALQVAQANVQAAENKLAQAQAGVNTSALNTLNDTIEADETALNEAQNQLSLDQNTLNAAQQDLNNAQALYNAEVGLWGLITPAQYVQAENDLISSGCSPNSTSTGCAGYQATVSEYNLESGAQQQVNQAQSAVSAAQKAVNADNTQVQQAEAALAQAQNQQANLQALNPLSVQAAQIGVQQAQAAQAQAEAAYQAAQNSLSLAQALYNDRTAAKAQLDQAKNAVAQAQNGVTTAQAQLAETEAPPDPATVAQAAAQVQAAQASLMAAQAAEANTILKAPISGVVVAVNGTVGAQTTPATPVVVIDDTVKTDLQVNVTVPEADIGQVHPGETLQLTVPAYPSTTFSGTVTQVYPVPQLVNNVPEYTVLGVVHDPAGRLTPAMTANVTLITARARGVPVVPPVALHTLGSRTGVYVEGAPGRARRRAGSRPRHLPPGVYFQPVQVTLFGTSSVEVSGLRPGTRILLILPGQTAALPNSGPLPGGPGGLFRGAQRALKGG</sequence>